<feature type="compositionally biased region" description="Basic and acidic residues" evidence="1">
    <location>
        <begin position="99"/>
        <end position="112"/>
    </location>
</feature>
<proteinExistence type="predicted"/>
<gene>
    <name evidence="2" type="ORF">MEDL_15323</name>
</gene>
<dbReference type="Proteomes" id="UP000683360">
    <property type="component" value="Unassembled WGS sequence"/>
</dbReference>
<keyword evidence="3" id="KW-1185">Reference proteome</keyword>
<evidence type="ECO:0000256" key="1">
    <source>
        <dbReference type="SAM" id="MobiDB-lite"/>
    </source>
</evidence>
<reference evidence="2" key="1">
    <citation type="submission" date="2021-03" db="EMBL/GenBank/DDBJ databases">
        <authorList>
            <person name="Bekaert M."/>
        </authorList>
    </citation>
    <scope>NUCLEOTIDE SEQUENCE</scope>
</reference>
<feature type="compositionally biased region" description="Low complexity" evidence="1">
    <location>
        <begin position="113"/>
        <end position="140"/>
    </location>
</feature>
<evidence type="ECO:0000313" key="3">
    <source>
        <dbReference type="Proteomes" id="UP000683360"/>
    </source>
</evidence>
<organism evidence="2 3">
    <name type="scientific">Mytilus edulis</name>
    <name type="common">Blue mussel</name>
    <dbReference type="NCBI Taxonomy" id="6550"/>
    <lineage>
        <taxon>Eukaryota</taxon>
        <taxon>Metazoa</taxon>
        <taxon>Spiralia</taxon>
        <taxon>Lophotrochozoa</taxon>
        <taxon>Mollusca</taxon>
        <taxon>Bivalvia</taxon>
        <taxon>Autobranchia</taxon>
        <taxon>Pteriomorphia</taxon>
        <taxon>Mytilida</taxon>
        <taxon>Mytiloidea</taxon>
        <taxon>Mytilidae</taxon>
        <taxon>Mytilinae</taxon>
        <taxon>Mytilus</taxon>
    </lineage>
</organism>
<protein>
    <submittedName>
        <fullName evidence="2">Uncharacterized protein</fullName>
    </submittedName>
</protein>
<name>A0A8S3QV93_MYTED</name>
<feature type="region of interest" description="Disordered" evidence="1">
    <location>
        <begin position="83"/>
        <end position="213"/>
    </location>
</feature>
<dbReference type="AlphaFoldDB" id="A0A8S3QV93"/>
<accession>A0A8S3QV93</accession>
<sequence>MDKFRTEIELLRLRADSNEQKVKFIDEEIEQEISKKAEEFLSDNTIKECENEEISSLQRWEKKNLFFKKIENKSFAQAARQALNRKTNKQSKYQNKYVNVEKVRPENTDNNRNHSSSTSRRNNFQNQQNQRNRFMQGNGNHSQTNNFRKNHQQRSQRYEQSNSNYKRNDESTESQNNNRNPYQRNQNSRERFLEPGERNRDTQWNRQNVRYQE</sequence>
<dbReference type="EMBL" id="CAJPWZ010000753">
    <property type="protein sequence ID" value="CAG2200672.1"/>
    <property type="molecule type" value="Genomic_DNA"/>
</dbReference>
<feature type="compositionally biased region" description="Polar residues" evidence="1">
    <location>
        <begin position="204"/>
        <end position="213"/>
    </location>
</feature>
<feature type="compositionally biased region" description="Polar residues" evidence="1">
    <location>
        <begin position="155"/>
        <end position="165"/>
    </location>
</feature>
<feature type="compositionally biased region" description="Basic and acidic residues" evidence="1">
    <location>
        <begin position="187"/>
        <end position="203"/>
    </location>
</feature>
<feature type="compositionally biased region" description="Low complexity" evidence="1">
    <location>
        <begin position="175"/>
        <end position="186"/>
    </location>
</feature>
<comment type="caution">
    <text evidence="2">The sequence shown here is derived from an EMBL/GenBank/DDBJ whole genome shotgun (WGS) entry which is preliminary data.</text>
</comment>
<evidence type="ECO:0000313" key="2">
    <source>
        <dbReference type="EMBL" id="CAG2200672.1"/>
    </source>
</evidence>